<dbReference type="RefSeq" id="YP_238626.1">
    <property type="nucleotide sequence ID" value="NC_007021.1"/>
</dbReference>
<organism evidence="1 2">
    <name type="scientific">Staphylococcus phage Twort (strain DSM 17442 / HER 48)</name>
    <name type="common">Bacteriophage Twort</name>
    <dbReference type="NCBI Taxonomy" id="2908167"/>
    <lineage>
        <taxon>Viruses</taxon>
        <taxon>Duplodnaviria</taxon>
        <taxon>Heunggongvirae</taxon>
        <taxon>Uroviricota</taxon>
        <taxon>Caudoviricetes</taxon>
        <taxon>Herelleviridae</taxon>
        <taxon>Twortvirinae</taxon>
        <taxon>Twortvirus</taxon>
        <taxon>Twortvirus twort</taxon>
    </lineage>
</organism>
<accession>A0A6H0X5F7</accession>
<gene>
    <name evidence="1" type="ORF">TwortDSMZ_166</name>
</gene>
<evidence type="ECO:0000313" key="2">
    <source>
        <dbReference type="Proteomes" id="UP000503318"/>
    </source>
</evidence>
<protein>
    <submittedName>
        <fullName evidence="1">Uncharacterized protein</fullName>
    </submittedName>
</protein>
<dbReference type="EMBL" id="MT151386">
    <property type="protein sequence ID" value="QIW89164.1"/>
    <property type="molecule type" value="Genomic_DNA"/>
</dbReference>
<sequence>MEIINKETTISVKTLLKKLKKEPTIVGVGYGSELFPYQLLTEPYVEIEESEDGFLKIYNKVFVPHFRVTDFNNFSIVLESAMLGYTTKLQEPSKNTFDIMTTYKEDKTVQEYAVSSVFEEPTITKSSFTINKKRFTIYKITETQITSLDFKDFTHTMYLVTTEEQNFEVSKLLKGRLSKTETHHLLNLFSGTKVLPETVIAVSSSRSNVSFDMYEPNGFILIFKANIYELGSKNHNISFHKDLIKGSTLEDNSLTLHIKNKHDLQLFW</sequence>
<reference evidence="1 2" key="1">
    <citation type="submission" date="2020-03" db="EMBL/GenBank/DDBJ databases">
        <title>Variable regions in the genome of staphylococcal bacteriophage Twort.</title>
        <authorList>
            <person name="Glowacka-Rutkowska A."/>
            <person name="Gawor J."/>
            <person name="Lobocka M."/>
        </authorList>
    </citation>
    <scope>NUCLEOTIDE SEQUENCE [LARGE SCALE GENOMIC DNA]</scope>
</reference>
<dbReference type="Proteomes" id="UP000503318">
    <property type="component" value="Segment"/>
</dbReference>
<proteinExistence type="predicted"/>
<name>A0A6H0X5F7_BPTWO</name>
<evidence type="ECO:0000313" key="1">
    <source>
        <dbReference type="EMBL" id="QIW89164.1"/>
    </source>
</evidence>
<organismHost>
    <name type="scientific">Twortvirus twort</name>
    <dbReference type="NCBI Taxonomy" id="55510"/>
</organismHost>
<dbReference type="KEGG" id="vg:5130469"/>